<dbReference type="InterPro" id="IPR005149">
    <property type="entry name" value="Tscrpt_reg_PadR_N"/>
</dbReference>
<proteinExistence type="predicted"/>
<dbReference type="InterPro" id="IPR036390">
    <property type="entry name" value="WH_DNA-bd_sf"/>
</dbReference>
<feature type="domain" description="Transcription regulator PadR C-terminal" evidence="2">
    <location>
        <begin position="97"/>
        <end position="178"/>
    </location>
</feature>
<dbReference type="Gene3D" id="6.10.140.190">
    <property type="match status" value="1"/>
</dbReference>
<dbReference type="RefSeq" id="WP_060861194.1">
    <property type="nucleotide sequence ID" value="NZ_LIRB01000132.1"/>
</dbReference>
<dbReference type="Pfam" id="PF03551">
    <property type="entry name" value="PadR"/>
    <property type="match status" value="1"/>
</dbReference>
<dbReference type="PANTHER" id="PTHR43252:SF6">
    <property type="entry name" value="NEGATIVE TRANSCRIPTION REGULATOR PADR"/>
    <property type="match status" value="1"/>
</dbReference>
<dbReference type="AlphaFoldDB" id="A0A132TXX0"/>
<dbReference type="Pfam" id="PF10400">
    <property type="entry name" value="Vir_act_alpha_C"/>
    <property type="match status" value="1"/>
</dbReference>
<evidence type="ECO:0000313" key="3">
    <source>
        <dbReference type="EMBL" id="KWX76205.1"/>
    </source>
</evidence>
<gene>
    <name evidence="3" type="ORF">AMQ84_16080</name>
</gene>
<keyword evidence="4" id="KW-1185">Reference proteome</keyword>
<evidence type="ECO:0000313" key="4">
    <source>
        <dbReference type="Proteomes" id="UP000070475"/>
    </source>
</evidence>
<feature type="domain" description="Transcription regulator PadR N-terminal" evidence="1">
    <location>
        <begin position="11"/>
        <end position="85"/>
    </location>
</feature>
<dbReference type="SUPFAM" id="SSF46785">
    <property type="entry name" value="Winged helix' DNA-binding domain"/>
    <property type="match status" value="1"/>
</dbReference>
<dbReference type="Proteomes" id="UP000070475">
    <property type="component" value="Unassembled WGS sequence"/>
</dbReference>
<dbReference type="PANTHER" id="PTHR43252">
    <property type="entry name" value="TRANSCRIPTIONAL REGULATOR YQJI"/>
    <property type="match status" value="1"/>
</dbReference>
<dbReference type="PATRIC" id="fig|483937.3.peg.1662"/>
<reference evidence="3 4" key="1">
    <citation type="submission" date="2015-08" db="EMBL/GenBank/DDBJ databases">
        <title>Genomes of Paenibacillus riograndensis.</title>
        <authorList>
            <person name="Sant'Anna F.H."/>
            <person name="Souza R."/>
            <person name="Ambrosini A."/>
            <person name="Bach E."/>
            <person name="Fernandes G."/>
            <person name="Balsanelli E."/>
            <person name="Baura V.A."/>
            <person name="Pedrosa F.O."/>
            <person name="Souza E.M."/>
            <person name="Passaglia L."/>
        </authorList>
    </citation>
    <scope>NUCLEOTIDE SEQUENCE [LARGE SCALE GENOMIC DNA]</scope>
    <source>
        <strain evidence="3 4">CAS34</strain>
    </source>
</reference>
<dbReference type="EMBL" id="LIRB01000132">
    <property type="protein sequence ID" value="KWX76205.1"/>
    <property type="molecule type" value="Genomic_DNA"/>
</dbReference>
<accession>A0A132TXX0</accession>
<evidence type="ECO:0000259" key="1">
    <source>
        <dbReference type="Pfam" id="PF03551"/>
    </source>
</evidence>
<sequence length="188" mass="21714">MPKENTTVYIILGLLNHEDLSGYDIKKKIDVMISGFWEVGYGQIYPTLAKLVAEELVIKHKGTGSKGPEKNIYSITDKGRELLKEWVMLPEQKEYTKYEVLLKLFFGSLVPDESNLARIEDFKERHIQNLQLIQMFKGNLERVLHTDKDHLYFYLTVLFGEHVYKAYLDWADEAKALLAGASNGELEQ</sequence>
<dbReference type="InterPro" id="IPR036388">
    <property type="entry name" value="WH-like_DNA-bd_sf"/>
</dbReference>
<comment type="caution">
    <text evidence="3">The sequence shown here is derived from an EMBL/GenBank/DDBJ whole genome shotgun (WGS) entry which is preliminary data.</text>
</comment>
<evidence type="ECO:0000259" key="2">
    <source>
        <dbReference type="Pfam" id="PF10400"/>
    </source>
</evidence>
<dbReference type="Gene3D" id="1.10.10.10">
    <property type="entry name" value="Winged helix-like DNA-binding domain superfamily/Winged helix DNA-binding domain"/>
    <property type="match status" value="1"/>
</dbReference>
<organism evidence="3 4">
    <name type="scientific">Paenibacillus riograndensis</name>
    <dbReference type="NCBI Taxonomy" id="483937"/>
    <lineage>
        <taxon>Bacteria</taxon>
        <taxon>Bacillati</taxon>
        <taxon>Bacillota</taxon>
        <taxon>Bacilli</taxon>
        <taxon>Bacillales</taxon>
        <taxon>Paenibacillaceae</taxon>
        <taxon>Paenibacillus</taxon>
        <taxon>Paenibacillus sonchi group</taxon>
    </lineage>
</organism>
<name>A0A132TXX0_9BACL</name>
<protein>
    <submittedName>
        <fullName evidence="3">PadR family transcriptional regulator</fullName>
    </submittedName>
</protein>
<dbReference type="OrthoDB" id="9783723at2"/>
<dbReference type="InterPro" id="IPR018309">
    <property type="entry name" value="Tscrpt_reg_PadR_C"/>
</dbReference>